<keyword evidence="2" id="KW-1185">Reference proteome</keyword>
<dbReference type="EMBL" id="BTPU01000025">
    <property type="protein sequence ID" value="GMQ62365.1"/>
    <property type="molecule type" value="Genomic_DNA"/>
</dbReference>
<comment type="caution">
    <text evidence="1">The sequence shown here is derived from an EMBL/GenBank/DDBJ whole genome shotgun (WGS) entry which is preliminary data.</text>
</comment>
<proteinExistence type="predicted"/>
<dbReference type="Proteomes" id="UP001374599">
    <property type="component" value="Unassembled WGS sequence"/>
</dbReference>
<organism evidence="1 2">
    <name type="scientific">Vallitalea maricola</name>
    <dbReference type="NCBI Taxonomy" id="3074433"/>
    <lineage>
        <taxon>Bacteria</taxon>
        <taxon>Bacillati</taxon>
        <taxon>Bacillota</taxon>
        <taxon>Clostridia</taxon>
        <taxon>Lachnospirales</taxon>
        <taxon>Vallitaleaceae</taxon>
        <taxon>Vallitalea</taxon>
    </lineage>
</organism>
<evidence type="ECO:0000313" key="1">
    <source>
        <dbReference type="EMBL" id="GMQ62365.1"/>
    </source>
</evidence>
<accession>A0ACB5UID5</accession>
<gene>
    <name evidence="1" type="ORF">AN2V17_15970</name>
</gene>
<name>A0ACB5UID5_9FIRM</name>
<protein>
    <submittedName>
        <fullName evidence="1">Uncharacterized protein</fullName>
    </submittedName>
</protein>
<evidence type="ECO:0000313" key="2">
    <source>
        <dbReference type="Proteomes" id="UP001374599"/>
    </source>
</evidence>
<reference evidence="1" key="1">
    <citation type="submission" date="2023-09" db="EMBL/GenBank/DDBJ databases">
        <title>Vallitalea sediminicola and Vallitalea maricola sp. nov., anaerobic bacteria isolated from marine sediment.</title>
        <authorList>
            <person name="Hirano S."/>
            <person name="Maeda A."/>
            <person name="Terahara T."/>
            <person name="Mori K."/>
            <person name="Hamada M."/>
            <person name="Matsumoto R."/>
            <person name="Kobayashi T."/>
        </authorList>
    </citation>
    <scope>NUCLEOTIDE SEQUENCE</scope>
    <source>
        <strain evidence="1">AN17-2</strain>
    </source>
</reference>
<sequence length="120" mass="14337">MKSLSFKRIVPKGGRKINIIYNSYEDLQQRIIVLETLLESYQNESDTIEKYISLQQERLQQLKQEKEKVDQEFSKTQGKNNKVFYYRVIKGLTQEKTAEKLGMSSRQIQRIEKNYKKVIK</sequence>